<feature type="transmembrane region" description="Helical" evidence="1">
    <location>
        <begin position="33"/>
        <end position="51"/>
    </location>
</feature>
<dbReference type="AlphaFoldDB" id="A0A6G9IC03"/>
<gene>
    <name evidence="2" type="ORF">IPMB12_08745</name>
</gene>
<evidence type="ECO:0008006" key="4">
    <source>
        <dbReference type="Google" id="ProtNLM"/>
    </source>
</evidence>
<evidence type="ECO:0000313" key="3">
    <source>
        <dbReference type="Proteomes" id="UP000501168"/>
    </source>
</evidence>
<dbReference type="EMBL" id="CP050253">
    <property type="protein sequence ID" value="QIQ21761.1"/>
    <property type="molecule type" value="Genomic_DNA"/>
</dbReference>
<sequence length="111" mass="12813">MFISWSGRGLVIPLVVVVSAMVLIPFFSSDTSLMWIAASFLLSGIIIYFLGKKWNTHKELIPQEDSMVQTKPQYRLTPHNKHRFYWIPMQYFGIVLMVLSVVTAIMYLVKS</sequence>
<keyword evidence="1" id="KW-0812">Transmembrane</keyword>
<keyword evidence="3" id="KW-1185">Reference proteome</keyword>
<dbReference type="Proteomes" id="UP000501168">
    <property type="component" value="Chromosome"/>
</dbReference>
<protein>
    <recommendedName>
        <fullName evidence="4">DUF3899 domain-containing protein</fullName>
    </recommendedName>
</protein>
<proteinExistence type="predicted"/>
<accession>A0A6G9IC03</accession>
<evidence type="ECO:0000256" key="1">
    <source>
        <dbReference type="SAM" id="Phobius"/>
    </source>
</evidence>
<dbReference type="KEGG" id="orb:IPMB12_08745"/>
<dbReference type="InParanoid" id="A0A6G9IC03"/>
<name>A0A6G9IC03_9GAMM</name>
<dbReference type="RefSeq" id="WP_166916900.1">
    <property type="nucleotide sequence ID" value="NZ_CP050253.1"/>
</dbReference>
<feature type="transmembrane region" description="Helical" evidence="1">
    <location>
        <begin position="7"/>
        <end position="27"/>
    </location>
</feature>
<evidence type="ECO:0000313" key="2">
    <source>
        <dbReference type="EMBL" id="QIQ21761.1"/>
    </source>
</evidence>
<keyword evidence="1" id="KW-0472">Membrane</keyword>
<organism evidence="2 3">
    <name type="scientific">Zophobihabitans entericus</name>
    <dbReference type="NCBI Taxonomy" id="1635327"/>
    <lineage>
        <taxon>Bacteria</taxon>
        <taxon>Pseudomonadati</taxon>
        <taxon>Pseudomonadota</taxon>
        <taxon>Gammaproteobacteria</taxon>
        <taxon>Orbales</taxon>
        <taxon>Orbaceae</taxon>
        <taxon>Zophobihabitans</taxon>
    </lineage>
</organism>
<keyword evidence="1" id="KW-1133">Transmembrane helix</keyword>
<reference evidence="2 3" key="1">
    <citation type="submission" date="2020-03" db="EMBL/GenBank/DDBJ databases">
        <title>Complete genome sequence of Orbus sp. IPMB12 (BCRC 80908).</title>
        <authorList>
            <person name="Lo W.-S."/>
            <person name="Chang T.-H."/>
            <person name="Kuo C.-H."/>
        </authorList>
    </citation>
    <scope>NUCLEOTIDE SEQUENCE [LARGE SCALE GENOMIC DNA]</scope>
    <source>
        <strain evidence="2 3">IPMB12</strain>
    </source>
</reference>
<feature type="transmembrane region" description="Helical" evidence="1">
    <location>
        <begin position="91"/>
        <end position="109"/>
    </location>
</feature>